<feature type="region of interest" description="Disordered" evidence="1">
    <location>
        <begin position="251"/>
        <end position="286"/>
    </location>
</feature>
<feature type="compositionally biased region" description="Low complexity" evidence="1">
    <location>
        <begin position="703"/>
        <end position="716"/>
    </location>
</feature>
<dbReference type="GO" id="GO:0005634">
    <property type="term" value="C:nucleus"/>
    <property type="evidence" value="ECO:0007669"/>
    <property type="project" value="InterPro"/>
</dbReference>
<protein>
    <submittedName>
        <fullName evidence="2">Uncharacterized protein</fullName>
    </submittedName>
</protein>
<dbReference type="InterPro" id="IPR006730">
    <property type="entry name" value="Sestrin"/>
</dbReference>
<organism evidence="2 3">
    <name type="scientific">Coemansia asiatica</name>
    <dbReference type="NCBI Taxonomy" id="1052880"/>
    <lineage>
        <taxon>Eukaryota</taxon>
        <taxon>Fungi</taxon>
        <taxon>Fungi incertae sedis</taxon>
        <taxon>Zoopagomycota</taxon>
        <taxon>Kickxellomycotina</taxon>
        <taxon>Kickxellomycetes</taxon>
        <taxon>Kickxellales</taxon>
        <taxon>Kickxellaceae</taxon>
        <taxon>Coemansia</taxon>
    </lineage>
</organism>
<evidence type="ECO:0000313" key="3">
    <source>
        <dbReference type="Proteomes" id="UP001145021"/>
    </source>
</evidence>
<feature type="region of interest" description="Disordered" evidence="1">
    <location>
        <begin position="616"/>
        <end position="649"/>
    </location>
</feature>
<feature type="region of interest" description="Disordered" evidence="1">
    <location>
        <begin position="484"/>
        <end position="503"/>
    </location>
</feature>
<dbReference type="AlphaFoldDB" id="A0A9W8CKJ6"/>
<keyword evidence="3" id="KW-1185">Reference proteome</keyword>
<feature type="region of interest" description="Disordered" evidence="1">
    <location>
        <begin position="695"/>
        <end position="718"/>
    </location>
</feature>
<sequence length="1064" mass="116807">MTNPHVFPQLHTSPNVAAGTKNGYFNNSSPQMLPIDGVKSLPGTPQYYFTINPAIARNVWVMVRRDRRSRLRSILQGRSAKGLLPQALDTKDEVELAYSKDLARAIRLRAREVGWMFGIRTRPKTTYLSSLANALRGTLLDEDDAIDDAVQAAERDGVLQSGKPSSDFEDIQEIVAVRNTFRHLLRLRLEHPDPAVRKSINSLMSRINNPKKNLRVPPVEPMTNGPSFYFPASKFSFANILASKEHALDGGEEDAFSSSSEDMSDDEADSGFQRIGVSQSSRGSLSKQDSKARAMYLGWVNSYEATLNSQWPNGAPHLMQLLAPLPKSGYALLDTFNNLFRLTRSGLRESDAHYLFGVAAAQVGCLPLVYLAESHVLDTCYNGDGDAHETAMSYGLQAAAPRLQLLARFSQMLESRPWAISGDDVRALIGEYVRLYWEQQQLQQLQQQLQQQQQQQKQKMSSGLQGRPRGDSAVSHNLASPVQLQYPSPRLGPVRTNSSANASVSEYARRSIEEAAVRDLLHATILAAVAHGLGSMANACGLSPDLDQRAGSYFTQLDRLMGVESAPGLDFVQNTSFSGAPLSGNQIQPRLSAAFVETVERNTTELISRIFKSAYSSSSKNDGTSVPSTQQSSSQPQRGPLPPPSSVLRTFTGAESRVSAYYKTLGHVIDPMTNPGPQYAAYRIMRARKLAKYEQQPPNSFLKSPASSAKSPSVSPGIGQSLAGLKSLTFGQPALPVQPSAPKSVHLSQSENLRWDVISDYLRQQLSINEDHLGNEVQTARNLQTRKVFDSALDALQSDAQQISLFEKDVAPIHLPVDKAQWDASADEIAQQQAMDLKPKSFSMAGILSMASANANANSNANVNVNVNTGSHSQQTQTNPQVLNRSIDIRQFHDAVWHFTLSLFHIYEEYYFYSKFKGETSPEASQEDEGDHEGAIPVPFRSAFSNTCTPNRSFEMDVENNASSSLGVGLGLGFGKFASPTPNSSTSPHYQKWLTEELKAHIRAVVRHPESISGLGAQPPVATGLNLCVEEMIHINLIVSLARRQAEIIHAIRAIREYEGLSSP</sequence>
<dbReference type="GO" id="GO:1990253">
    <property type="term" value="P:cellular response to leucine starvation"/>
    <property type="evidence" value="ECO:0007669"/>
    <property type="project" value="TreeGrafter"/>
</dbReference>
<gene>
    <name evidence="2" type="ORF">LPJ64_002851</name>
</gene>
<feature type="compositionally biased region" description="Polar residues" evidence="1">
    <location>
        <begin position="276"/>
        <end position="286"/>
    </location>
</feature>
<dbReference type="PANTHER" id="PTHR12474:SF0">
    <property type="entry name" value="SESTRIN HOMOLOG"/>
    <property type="match status" value="1"/>
</dbReference>
<proteinExistence type="predicted"/>
<dbReference type="Proteomes" id="UP001145021">
    <property type="component" value="Unassembled WGS sequence"/>
</dbReference>
<feature type="region of interest" description="Disordered" evidence="1">
    <location>
        <begin position="1"/>
        <end position="23"/>
    </location>
</feature>
<dbReference type="GO" id="GO:1901031">
    <property type="term" value="P:regulation of response to reactive oxygen species"/>
    <property type="evidence" value="ECO:0007669"/>
    <property type="project" value="InterPro"/>
</dbReference>
<accession>A0A9W8CKJ6</accession>
<dbReference type="GO" id="GO:1904262">
    <property type="term" value="P:negative regulation of TORC1 signaling"/>
    <property type="evidence" value="ECO:0007669"/>
    <property type="project" value="TreeGrafter"/>
</dbReference>
<feature type="region of interest" description="Disordered" evidence="1">
    <location>
        <begin position="453"/>
        <end position="475"/>
    </location>
</feature>
<name>A0A9W8CKJ6_9FUNG</name>
<dbReference type="GO" id="GO:0071233">
    <property type="term" value="P:cellular response to L-leucine"/>
    <property type="evidence" value="ECO:0007669"/>
    <property type="project" value="TreeGrafter"/>
</dbReference>
<feature type="compositionally biased region" description="Low complexity" evidence="1">
    <location>
        <begin position="625"/>
        <end position="638"/>
    </location>
</feature>
<dbReference type="EMBL" id="JANBOH010000099">
    <property type="protein sequence ID" value="KAJ1645561.1"/>
    <property type="molecule type" value="Genomic_DNA"/>
</dbReference>
<dbReference type="GO" id="GO:0016239">
    <property type="term" value="P:positive regulation of macroautophagy"/>
    <property type="evidence" value="ECO:0007669"/>
    <property type="project" value="TreeGrafter"/>
</dbReference>
<dbReference type="GO" id="GO:0016684">
    <property type="term" value="F:oxidoreductase activity, acting on peroxide as acceptor"/>
    <property type="evidence" value="ECO:0007669"/>
    <property type="project" value="TreeGrafter"/>
</dbReference>
<comment type="caution">
    <text evidence="2">The sequence shown here is derived from an EMBL/GenBank/DDBJ whole genome shotgun (WGS) entry which is preliminary data.</text>
</comment>
<evidence type="ECO:0000313" key="2">
    <source>
        <dbReference type="EMBL" id="KAJ1645561.1"/>
    </source>
</evidence>
<evidence type="ECO:0000256" key="1">
    <source>
        <dbReference type="SAM" id="MobiDB-lite"/>
    </source>
</evidence>
<reference evidence="2" key="1">
    <citation type="submission" date="2022-07" db="EMBL/GenBank/DDBJ databases">
        <title>Phylogenomic reconstructions and comparative analyses of Kickxellomycotina fungi.</title>
        <authorList>
            <person name="Reynolds N.K."/>
            <person name="Stajich J.E."/>
            <person name="Barry K."/>
            <person name="Grigoriev I.V."/>
            <person name="Crous P."/>
            <person name="Smith M.E."/>
        </authorList>
    </citation>
    <scope>NUCLEOTIDE SEQUENCE</scope>
    <source>
        <strain evidence="2">NBRC 105413</strain>
    </source>
</reference>
<dbReference type="PANTHER" id="PTHR12474">
    <property type="entry name" value="P53 REGULATED PA26 NUCLEAR PROTEIN SESTRIN"/>
    <property type="match status" value="1"/>
</dbReference>
<dbReference type="GO" id="GO:0070728">
    <property type="term" value="F:L-leucine binding"/>
    <property type="evidence" value="ECO:0007669"/>
    <property type="project" value="TreeGrafter"/>
</dbReference>